<comment type="subcellular location">
    <subcellularLocation>
        <location evidence="2">Nucleus</location>
    </subcellularLocation>
</comment>
<comment type="similarity">
    <text evidence="3">Belongs to the krueppel C2H2-type zinc-finger protein family.</text>
</comment>
<feature type="domain" description="C2H2-type" evidence="14">
    <location>
        <begin position="309"/>
        <end position="336"/>
    </location>
</feature>
<dbReference type="PROSITE" id="PS50157">
    <property type="entry name" value="ZINC_FINGER_C2H2_2"/>
    <property type="match status" value="3"/>
</dbReference>
<gene>
    <name evidence="16 17" type="primary">si:ch211-284e13.5</name>
</gene>
<dbReference type="GO" id="GO:0008270">
    <property type="term" value="F:zinc ion binding"/>
    <property type="evidence" value="ECO:0007669"/>
    <property type="project" value="UniProtKB-KW"/>
</dbReference>
<dbReference type="FunFam" id="3.30.160.60:FF:001049">
    <property type="entry name" value="zinc finger protein 319"/>
    <property type="match status" value="1"/>
</dbReference>
<evidence type="ECO:0000256" key="13">
    <source>
        <dbReference type="SAM" id="MobiDB-lite"/>
    </source>
</evidence>
<keyword evidence="7" id="KW-0862">Zinc</keyword>
<evidence type="ECO:0000259" key="14">
    <source>
        <dbReference type="PROSITE" id="PS50157"/>
    </source>
</evidence>
<dbReference type="InterPro" id="IPR013087">
    <property type="entry name" value="Znf_C2H2_type"/>
</dbReference>
<dbReference type="PROSITE" id="PS00028">
    <property type="entry name" value="ZINC_FINGER_C2H2_1"/>
    <property type="match status" value="2"/>
</dbReference>
<dbReference type="Gene3D" id="3.30.160.60">
    <property type="entry name" value="Classic Zinc Finger"/>
    <property type="match status" value="3"/>
</dbReference>
<dbReference type="SMART" id="SM00355">
    <property type="entry name" value="ZnF_C2H2"/>
    <property type="match status" value="3"/>
</dbReference>
<evidence type="ECO:0000256" key="7">
    <source>
        <dbReference type="ARBA" id="ARBA00022833"/>
    </source>
</evidence>
<keyword evidence="6 12" id="KW-0863">Zinc-finger</keyword>
<dbReference type="AlphaFoldDB" id="A0A8M9Q3R6"/>
<feature type="domain" description="C2H2-type" evidence="14">
    <location>
        <begin position="337"/>
        <end position="364"/>
    </location>
</feature>
<dbReference type="SUPFAM" id="SSF57667">
    <property type="entry name" value="beta-beta-alpha zinc fingers"/>
    <property type="match status" value="2"/>
</dbReference>
<dbReference type="InterPro" id="IPR036236">
    <property type="entry name" value="Znf_C2H2_sf"/>
</dbReference>
<evidence type="ECO:0000256" key="6">
    <source>
        <dbReference type="ARBA" id="ARBA00022771"/>
    </source>
</evidence>
<evidence type="ECO:0000256" key="5">
    <source>
        <dbReference type="ARBA" id="ARBA00022737"/>
    </source>
</evidence>
<protein>
    <submittedName>
        <fullName evidence="16">Uncharacterized protein isoform X1</fullName>
    </submittedName>
</protein>
<dbReference type="Proteomes" id="UP000000437">
    <property type="component" value="Chromosome 5"/>
</dbReference>
<dbReference type="GeneID" id="793850"/>
<dbReference type="PANTHER" id="PTHR23235">
    <property type="entry name" value="KRUEPPEL-LIKE TRANSCRIPTION FACTOR"/>
    <property type="match status" value="1"/>
</dbReference>
<evidence type="ECO:0000313" key="16">
    <source>
        <dbReference type="RefSeq" id="XP_021331994.1"/>
    </source>
</evidence>
<feature type="region of interest" description="Disordered" evidence="13">
    <location>
        <begin position="95"/>
        <end position="121"/>
    </location>
</feature>
<evidence type="ECO:0000256" key="3">
    <source>
        <dbReference type="ARBA" id="ARBA00006991"/>
    </source>
</evidence>
<evidence type="ECO:0000256" key="8">
    <source>
        <dbReference type="ARBA" id="ARBA00023015"/>
    </source>
</evidence>
<keyword evidence="10" id="KW-0804">Transcription</keyword>
<keyword evidence="5" id="KW-0677">Repeat</keyword>
<dbReference type="ZFIN" id="ZDB-GENE-060526-162">
    <property type="gene designation" value="si:ch211-284e13.5"/>
</dbReference>
<dbReference type="Pfam" id="PF00096">
    <property type="entry name" value="zf-C2H2"/>
    <property type="match status" value="2"/>
</dbReference>
<evidence type="ECO:0000256" key="12">
    <source>
        <dbReference type="PROSITE-ProRule" id="PRU00042"/>
    </source>
</evidence>
<feature type="domain" description="C2H2-type" evidence="14">
    <location>
        <begin position="365"/>
        <end position="386"/>
    </location>
</feature>
<evidence type="ECO:0000256" key="4">
    <source>
        <dbReference type="ARBA" id="ARBA00022723"/>
    </source>
</evidence>
<sequence length="386" mass="42429">MEVNGGPANSTVTSEVSLSFQEELTATLQNALGVAVEIAVVEITRLLDRALREVQGQIQEALRDNSALKFRLQTAETQLSSVCGGLDLQTQSLEDFPVSNSSSSGGGQLMPPPLSRAQRGGLQVSAVNIRQQTQSSVNSEQDYLLCEPKDTTVFQRVPMCGNPLAESALNSDSLGEATHYHHGANDTKNEQHGMTKADLSCAGEVSHVLSDPSSLEVAIKVEKEESYGDPIPVSISVAEEPNSDSLSLAQSRLLEDWRPEQLQSESCHTNMPCQSANHPVGSGQQIHFPKLNNRKRPDHFMFPGGRGPYHCIICGRDFNRKHHLKIHQRIHTGERPYTCSICSARFRHALTLKRHFRLHTGEKPYTCGQCGKKFRNDGGLRSHQCS</sequence>
<dbReference type="AGR" id="ZFIN:ZDB-GENE-060526-162"/>
<dbReference type="FunFam" id="3.30.160.60:FF:000771">
    <property type="entry name" value="zinc finger protein 648"/>
    <property type="match status" value="1"/>
</dbReference>
<reference evidence="16" key="1">
    <citation type="submission" date="2025-08" db="UniProtKB">
        <authorList>
            <consortium name="RefSeq"/>
        </authorList>
    </citation>
    <scope>IDENTIFICATION</scope>
    <source>
        <strain evidence="16">Tuebingen</strain>
        <tissue evidence="16">Fibroblasts and whole tissue</tissue>
    </source>
</reference>
<keyword evidence="15" id="KW-1185">Reference proteome</keyword>
<organism evidence="15 16">
    <name type="scientific">Danio rerio</name>
    <name type="common">Zebrafish</name>
    <name type="synonym">Brachydanio rerio</name>
    <dbReference type="NCBI Taxonomy" id="7955"/>
    <lineage>
        <taxon>Eukaryota</taxon>
        <taxon>Metazoa</taxon>
        <taxon>Chordata</taxon>
        <taxon>Craniata</taxon>
        <taxon>Vertebrata</taxon>
        <taxon>Euteleostomi</taxon>
        <taxon>Actinopterygii</taxon>
        <taxon>Neopterygii</taxon>
        <taxon>Teleostei</taxon>
        <taxon>Ostariophysi</taxon>
        <taxon>Cypriniformes</taxon>
        <taxon>Danionidae</taxon>
        <taxon>Danioninae</taxon>
        <taxon>Danio</taxon>
    </lineage>
</organism>
<comment type="function">
    <text evidence="1">May be involved in transcriptional regulation.</text>
</comment>
<dbReference type="FunFam" id="3.30.160.60:FF:001498">
    <property type="entry name" value="Zinc finger protein 404"/>
    <property type="match status" value="1"/>
</dbReference>
<dbReference type="PANTHER" id="PTHR23235:SF142">
    <property type="entry name" value="ZINC FINGER PROTEIN 384"/>
    <property type="match status" value="1"/>
</dbReference>
<keyword evidence="11" id="KW-0539">Nucleus</keyword>
<proteinExistence type="inferred from homology"/>
<keyword evidence="9" id="KW-0238">DNA-binding</keyword>
<accession>A0A8M9Q3R6</accession>
<dbReference type="RefSeq" id="XP_021331994.1">
    <property type="nucleotide sequence ID" value="XM_021476319.2"/>
</dbReference>
<evidence type="ECO:0000256" key="1">
    <source>
        <dbReference type="ARBA" id="ARBA00003767"/>
    </source>
</evidence>
<evidence type="ECO:0000256" key="9">
    <source>
        <dbReference type="ARBA" id="ARBA00023125"/>
    </source>
</evidence>
<evidence type="ECO:0000256" key="10">
    <source>
        <dbReference type="ARBA" id="ARBA00023163"/>
    </source>
</evidence>
<evidence type="ECO:0000256" key="11">
    <source>
        <dbReference type="ARBA" id="ARBA00023242"/>
    </source>
</evidence>
<name>A0A8M9Q3R6_DANRE</name>
<evidence type="ECO:0000313" key="15">
    <source>
        <dbReference type="Proteomes" id="UP000000437"/>
    </source>
</evidence>
<dbReference type="GO" id="GO:0005634">
    <property type="term" value="C:nucleus"/>
    <property type="evidence" value="ECO:0007669"/>
    <property type="project" value="UniProtKB-SubCell"/>
</dbReference>
<evidence type="ECO:0000256" key="2">
    <source>
        <dbReference type="ARBA" id="ARBA00004123"/>
    </source>
</evidence>
<keyword evidence="8" id="KW-0805">Transcription regulation</keyword>
<evidence type="ECO:0000313" key="17">
    <source>
        <dbReference type="ZFIN" id="ZDB-GENE-060526-162"/>
    </source>
</evidence>
<dbReference type="GO" id="GO:0003677">
    <property type="term" value="F:DNA binding"/>
    <property type="evidence" value="ECO:0007669"/>
    <property type="project" value="UniProtKB-KW"/>
</dbReference>
<keyword evidence="4" id="KW-0479">Metal-binding</keyword>